<proteinExistence type="predicted"/>
<reference key="2">
    <citation type="submission" date="2011-04" db="EMBL/GenBank/DDBJ databases">
        <title>High-quality genome sequence of Pichia pastoris CBS 7435.</title>
        <authorList>
            <person name="Kueberl A."/>
            <person name="Schneider J."/>
            <person name="Thallinger G.G."/>
            <person name="Anderl I."/>
            <person name="Wibberg D."/>
            <person name="Hajek T."/>
            <person name="Jaenicke S."/>
            <person name="Brinkrolf K."/>
            <person name="Goesmann A."/>
            <person name="Szczepanowski R."/>
            <person name="Puehler A."/>
            <person name="Schwab H."/>
            <person name="Glieder A."/>
            <person name="Pichler H."/>
        </authorList>
    </citation>
    <scope>NUCLEOTIDE SEQUENCE</scope>
    <source>
        <strain>CBS 7435</strain>
    </source>
</reference>
<dbReference type="Proteomes" id="UP000006853">
    <property type="component" value="Chromosome 3"/>
</dbReference>
<keyword evidence="3" id="KW-1185">Reference proteome</keyword>
<feature type="region of interest" description="Disordered" evidence="1">
    <location>
        <begin position="1"/>
        <end position="39"/>
    </location>
</feature>
<organism evidence="2 3">
    <name type="scientific">Komagataella phaffii (strain ATCC 76273 / CBS 7435 / CECT 11047 / NRRL Y-11430 / Wegner 21-1)</name>
    <name type="common">Yeast</name>
    <name type="synonym">Pichia pastoris</name>
    <dbReference type="NCBI Taxonomy" id="981350"/>
    <lineage>
        <taxon>Eukaryota</taxon>
        <taxon>Fungi</taxon>
        <taxon>Dikarya</taxon>
        <taxon>Ascomycota</taxon>
        <taxon>Saccharomycotina</taxon>
        <taxon>Pichiomycetes</taxon>
        <taxon>Pichiales</taxon>
        <taxon>Pichiaceae</taxon>
        <taxon>Komagataella</taxon>
    </lineage>
</organism>
<reference evidence="2 3" key="1">
    <citation type="journal article" date="2011" name="J. Biotechnol.">
        <title>High-quality genome sequence of Pichia pastoris CBS7435.</title>
        <authorList>
            <person name="Kuberl A."/>
            <person name="Schneider J."/>
            <person name="Thallinger G.G."/>
            <person name="Anderl I."/>
            <person name="Wibberg D."/>
            <person name="Hajek T."/>
            <person name="Jaenicke S."/>
            <person name="Brinkrolf K."/>
            <person name="Goesmann A."/>
            <person name="Szczepanowski R."/>
            <person name="Puhler A."/>
            <person name="Schwab H."/>
            <person name="Glieder A."/>
            <person name="Pichler H."/>
        </authorList>
    </citation>
    <scope>NUCLEOTIDE SEQUENCE [LARGE SCALE GENOMIC DNA]</scope>
    <source>
        <strain evidence="3">ATCC 76273 / CBS 7435 / CECT 11047 / NRRL Y-11430 / Wegner 21-1</strain>
    </source>
</reference>
<dbReference type="HOGENOM" id="CLU_1856015_0_0_1"/>
<reference evidence="2 3" key="3">
    <citation type="journal article" date="2016" name="FEMS Yeast Res.">
        <title>Curation of the genome annotation of Pichia pastoris (Komagataella phaffii) CBS7435 from gene level to protein function.</title>
        <authorList>
            <person name="Valli M."/>
            <person name="Tatto N.E."/>
            <person name="Peymann A."/>
            <person name="Gruber C."/>
            <person name="Landes N."/>
            <person name="Ekker H."/>
            <person name="Thallinger G.G."/>
            <person name="Mattanovich D."/>
            <person name="Gasser B."/>
            <person name="Graf A.B."/>
        </authorList>
    </citation>
    <scope>GENOME REANNOTATION</scope>
    <source>
        <strain evidence="2 3">ATCC 76273 / CBS 7435 / CECT 11047 / NRRL Y-11430 / Wegner 21-1</strain>
    </source>
</reference>
<evidence type="ECO:0008006" key="4">
    <source>
        <dbReference type="Google" id="ProtNLM"/>
    </source>
</evidence>
<evidence type="ECO:0000313" key="2">
    <source>
        <dbReference type="EMBL" id="CCA39724.1"/>
    </source>
</evidence>
<gene>
    <name evidence="2" type="ordered locus">PP7435_Chr3-0770</name>
</gene>
<evidence type="ECO:0000313" key="3">
    <source>
        <dbReference type="Proteomes" id="UP000006853"/>
    </source>
</evidence>
<name>F2QWE6_KOMPC</name>
<accession>F2QWE6</accession>
<evidence type="ECO:0000256" key="1">
    <source>
        <dbReference type="SAM" id="MobiDB-lite"/>
    </source>
</evidence>
<protein>
    <recommendedName>
        <fullName evidence="4">Ribosome biogenesis protein ALB1</fullName>
    </recommendedName>
</protein>
<sequence>MAQNHRTKGANDPKVRRRHERRLDEKAAILNPSTAAPSSLSSISRFGVVTNNKLSTKAVRKLERQKRHIAADNGNYASNKTADLDQDMSDVQAAAADRSKATALVREALWKVVDEVEATGRVLPTPTANGTTLGEPVF</sequence>
<dbReference type="AlphaFoldDB" id="F2QWE6"/>
<dbReference type="EMBL" id="FR839630">
    <property type="protein sequence ID" value="CCA39724.1"/>
    <property type="molecule type" value="Genomic_DNA"/>
</dbReference>